<evidence type="ECO:0008006" key="5">
    <source>
        <dbReference type="Google" id="ProtNLM"/>
    </source>
</evidence>
<proteinExistence type="predicted"/>
<dbReference type="RefSeq" id="WP_093149961.1">
    <property type="nucleotide sequence ID" value="NZ_FNEK01000005.1"/>
</dbReference>
<evidence type="ECO:0000256" key="1">
    <source>
        <dbReference type="SAM" id="MobiDB-lite"/>
    </source>
</evidence>
<name>A0A1G8M6V0_9RHOB</name>
<organism evidence="3 4">
    <name type="scientific">Aliiruegeria lutimaris</name>
    <dbReference type="NCBI Taxonomy" id="571298"/>
    <lineage>
        <taxon>Bacteria</taxon>
        <taxon>Pseudomonadati</taxon>
        <taxon>Pseudomonadota</taxon>
        <taxon>Alphaproteobacteria</taxon>
        <taxon>Rhodobacterales</taxon>
        <taxon>Roseobacteraceae</taxon>
        <taxon>Aliiruegeria</taxon>
    </lineage>
</organism>
<dbReference type="InterPro" id="IPR021253">
    <property type="entry name" value="ZrgA-like"/>
</dbReference>
<dbReference type="EMBL" id="FNEK01000005">
    <property type="protein sequence ID" value="SDI63676.1"/>
    <property type="molecule type" value="Genomic_DNA"/>
</dbReference>
<evidence type="ECO:0000313" key="3">
    <source>
        <dbReference type="EMBL" id="SDI63676.1"/>
    </source>
</evidence>
<dbReference type="Pfam" id="PF10986">
    <property type="entry name" value="ZrgA"/>
    <property type="match status" value="1"/>
</dbReference>
<keyword evidence="4" id="KW-1185">Reference proteome</keyword>
<keyword evidence="2" id="KW-0732">Signal</keyword>
<dbReference type="STRING" id="571298.SAMN04488026_100539"/>
<feature type="signal peptide" evidence="2">
    <location>
        <begin position="1"/>
        <end position="19"/>
    </location>
</feature>
<evidence type="ECO:0000313" key="4">
    <source>
        <dbReference type="Proteomes" id="UP000199382"/>
    </source>
</evidence>
<feature type="chain" id="PRO_5011672718" description="DUF2796 domain-containing protein" evidence="2">
    <location>
        <begin position="20"/>
        <end position="193"/>
    </location>
</feature>
<gene>
    <name evidence="3" type="ORF">SAMN04488026_100539</name>
</gene>
<protein>
    <recommendedName>
        <fullName evidence="5">DUF2796 domain-containing protein</fullName>
    </recommendedName>
</protein>
<sequence>MKVTVLTAFALSAAGAALAQDMHQHDAHVHGRGALDIAVEGENILMELRAPGADIVGFEYPAREIEEKAAVAVALNLLSNPEDLFVLDAAAGCGFVAAEAELHGKKTQDDAQERDDDDKTELADSAEAGGHSEFHAEFVLSCDHIERLKTISLNYFKAFERAEALEVQAISDKGSFSAELTRDAPVLKLEGRI</sequence>
<dbReference type="AlphaFoldDB" id="A0A1G8M6V0"/>
<dbReference type="Proteomes" id="UP000199382">
    <property type="component" value="Unassembled WGS sequence"/>
</dbReference>
<feature type="region of interest" description="Disordered" evidence="1">
    <location>
        <begin position="104"/>
        <end position="124"/>
    </location>
</feature>
<evidence type="ECO:0000256" key="2">
    <source>
        <dbReference type="SAM" id="SignalP"/>
    </source>
</evidence>
<accession>A0A1G8M6V0</accession>
<dbReference type="OrthoDB" id="7346546at2"/>
<reference evidence="3 4" key="1">
    <citation type="submission" date="2016-10" db="EMBL/GenBank/DDBJ databases">
        <authorList>
            <person name="de Groot N.N."/>
        </authorList>
    </citation>
    <scope>NUCLEOTIDE SEQUENCE [LARGE SCALE GENOMIC DNA]</scope>
    <source>
        <strain evidence="3 4">DSM 25294</strain>
    </source>
</reference>